<evidence type="ECO:0000313" key="2">
    <source>
        <dbReference type="EMBL" id="MST57624.1"/>
    </source>
</evidence>
<evidence type="ECO:0000259" key="1">
    <source>
        <dbReference type="Pfam" id="PF01965"/>
    </source>
</evidence>
<dbReference type="PANTHER" id="PTHR48094">
    <property type="entry name" value="PROTEIN/NUCLEIC ACID DEGLYCASE DJ-1-RELATED"/>
    <property type="match status" value="1"/>
</dbReference>
<dbReference type="SUPFAM" id="SSF52317">
    <property type="entry name" value="Class I glutamine amidotransferase-like"/>
    <property type="match status" value="1"/>
</dbReference>
<reference evidence="2 3" key="1">
    <citation type="submission" date="2019-08" db="EMBL/GenBank/DDBJ databases">
        <title>In-depth cultivation of the pig gut microbiome towards novel bacterial diversity and tailored functional studies.</title>
        <authorList>
            <person name="Wylensek D."/>
            <person name="Hitch T.C.A."/>
            <person name="Clavel T."/>
        </authorList>
    </citation>
    <scope>NUCLEOTIDE SEQUENCE [LARGE SCALE GENOMIC DNA]</scope>
    <source>
        <strain evidence="2 3">WCA3-601-WT-6H</strain>
    </source>
</reference>
<dbReference type="CDD" id="cd03135">
    <property type="entry name" value="GATase1_DJ-1"/>
    <property type="match status" value="1"/>
</dbReference>
<dbReference type="EMBL" id="VUMU01000004">
    <property type="protein sequence ID" value="MST57624.1"/>
    <property type="molecule type" value="Genomic_DNA"/>
</dbReference>
<name>A0A6L5YH39_9FIRM</name>
<comment type="caution">
    <text evidence="2">The sequence shown here is derived from an EMBL/GenBank/DDBJ whole genome shotgun (WGS) entry which is preliminary data.</text>
</comment>
<dbReference type="AlphaFoldDB" id="A0A6L5YH39"/>
<evidence type="ECO:0000313" key="3">
    <source>
        <dbReference type="Proteomes" id="UP000476055"/>
    </source>
</evidence>
<accession>A0A6L5YH39</accession>
<dbReference type="Gene3D" id="3.40.50.880">
    <property type="match status" value="1"/>
</dbReference>
<sequence length="183" mass="19369">MSKIAIFLANGFEEIEGLTVVDICRRCGLTIDMVSITEEKQVMGSHKIPVTADMTLSQVDFEEYDCLVLPGGGQGTKNLEACEVLMQQVDAFYAAGKYIAAICAAPSIFGHRGILQGKRACSYPCFEDHLEGAAVTAGPVEIDGNVITSRGMGTSIPFGLAIAGVFCGQNKADACAHGIVYQP</sequence>
<dbReference type="InterPro" id="IPR002818">
    <property type="entry name" value="DJ-1/PfpI"/>
</dbReference>
<dbReference type="Pfam" id="PF01965">
    <property type="entry name" value="DJ-1_PfpI"/>
    <property type="match status" value="1"/>
</dbReference>
<organism evidence="2 3">
    <name type="scientific">Waltera intestinalis</name>
    <dbReference type="NCBI Taxonomy" id="2606635"/>
    <lineage>
        <taxon>Bacteria</taxon>
        <taxon>Bacillati</taxon>
        <taxon>Bacillota</taxon>
        <taxon>Clostridia</taxon>
        <taxon>Lachnospirales</taxon>
        <taxon>Lachnospiraceae</taxon>
        <taxon>Waltera</taxon>
    </lineage>
</organism>
<keyword evidence="3" id="KW-1185">Reference proteome</keyword>
<dbReference type="GO" id="GO:0005737">
    <property type="term" value="C:cytoplasm"/>
    <property type="evidence" value="ECO:0007669"/>
    <property type="project" value="TreeGrafter"/>
</dbReference>
<dbReference type="RefSeq" id="WP_154495696.1">
    <property type="nucleotide sequence ID" value="NZ_DAWCKG010000159.1"/>
</dbReference>
<protein>
    <submittedName>
        <fullName evidence="2">DJ-1/PfpI family protein</fullName>
    </submittedName>
</protein>
<dbReference type="InterPro" id="IPR006287">
    <property type="entry name" value="DJ-1"/>
</dbReference>
<feature type="domain" description="DJ-1/PfpI" evidence="1">
    <location>
        <begin position="3"/>
        <end position="162"/>
    </location>
</feature>
<dbReference type="Proteomes" id="UP000476055">
    <property type="component" value="Unassembled WGS sequence"/>
</dbReference>
<gene>
    <name evidence="2" type="ORF">FYJ59_05080</name>
</gene>
<dbReference type="InterPro" id="IPR050325">
    <property type="entry name" value="Prot/Nucl_acid_deglycase"/>
</dbReference>
<dbReference type="PANTHER" id="PTHR48094:SF12">
    <property type="entry name" value="PARKINSON DISEASE PROTEIN 7 HOMOLOG"/>
    <property type="match status" value="1"/>
</dbReference>
<proteinExistence type="predicted"/>
<dbReference type="InterPro" id="IPR029062">
    <property type="entry name" value="Class_I_gatase-like"/>
</dbReference>
<dbReference type="NCBIfam" id="TIGR01383">
    <property type="entry name" value="not_thiJ"/>
    <property type="match status" value="1"/>
</dbReference>